<name>A0A7W8EPM1_9HYPH</name>
<reference evidence="1 2" key="1">
    <citation type="submission" date="2020-08" db="EMBL/GenBank/DDBJ databases">
        <title>Genomic Encyclopedia of Type Strains, Phase IV (KMG-IV): sequencing the most valuable type-strain genomes for metagenomic binning, comparative biology and taxonomic classification.</title>
        <authorList>
            <person name="Goeker M."/>
        </authorList>
    </citation>
    <scope>NUCLEOTIDE SEQUENCE [LARGE SCALE GENOMIC DNA]</scope>
    <source>
        <strain evidence="1 2">DSM 25620</strain>
    </source>
</reference>
<dbReference type="Pfam" id="PF10109">
    <property type="entry name" value="Phage_TAC_7"/>
    <property type="match status" value="1"/>
</dbReference>
<evidence type="ECO:0008006" key="3">
    <source>
        <dbReference type="Google" id="ProtNLM"/>
    </source>
</evidence>
<sequence length="134" mass="13714">MNKHDLKYPITVNGATISSVTIRRPNGGDMVAIGDQVAELMKFYSSNAKASQEYVLAEAAAKLSGTGTDLEAIAAKMTPPTSAVFSAMVDIASRLAGLGEAAAELDVTDLQDIAGKALNTGEAPGRGTVETGDA</sequence>
<gene>
    <name evidence="1" type="ORF">HNQ68_001980</name>
</gene>
<evidence type="ECO:0000313" key="1">
    <source>
        <dbReference type="EMBL" id="MBB5091439.1"/>
    </source>
</evidence>
<dbReference type="AlphaFoldDB" id="A0A7W8EPM1"/>
<accession>A0A7W8EPM1</accession>
<dbReference type="RefSeq" id="WP_151159514.1">
    <property type="nucleotide sequence ID" value="NZ_JACHIL010000003.1"/>
</dbReference>
<protein>
    <recommendedName>
        <fullName evidence="3">Phage tail assembly protein</fullName>
    </recommendedName>
</protein>
<dbReference type="Proteomes" id="UP000531231">
    <property type="component" value="Unassembled WGS sequence"/>
</dbReference>
<evidence type="ECO:0000313" key="2">
    <source>
        <dbReference type="Proteomes" id="UP000531231"/>
    </source>
</evidence>
<proteinExistence type="predicted"/>
<keyword evidence="2" id="KW-1185">Reference proteome</keyword>
<dbReference type="InterPro" id="IPR019289">
    <property type="entry name" value="Phage_tail_E/E"/>
</dbReference>
<organism evidence="1 2">
    <name type="scientific">Pseudochrobactrum saccharolyticum</name>
    <dbReference type="NCBI Taxonomy" id="354352"/>
    <lineage>
        <taxon>Bacteria</taxon>
        <taxon>Pseudomonadati</taxon>
        <taxon>Pseudomonadota</taxon>
        <taxon>Alphaproteobacteria</taxon>
        <taxon>Hyphomicrobiales</taxon>
        <taxon>Brucellaceae</taxon>
        <taxon>Pseudochrobactrum</taxon>
    </lineage>
</organism>
<comment type="caution">
    <text evidence="1">The sequence shown here is derived from an EMBL/GenBank/DDBJ whole genome shotgun (WGS) entry which is preliminary data.</text>
</comment>
<dbReference type="EMBL" id="JACHIL010000003">
    <property type="protein sequence ID" value="MBB5091439.1"/>
    <property type="molecule type" value="Genomic_DNA"/>
</dbReference>